<dbReference type="InterPro" id="IPR001173">
    <property type="entry name" value="Glyco_trans_2-like"/>
</dbReference>
<reference evidence="4" key="1">
    <citation type="submission" date="2015-07" db="EMBL/GenBank/DDBJ databases">
        <title>Draft Genome Sequence of Oceanobacillus picturae Heshi-B3 that Was Isolated from Fermented Rice Bran with Aging Salted Mackerel, Which Was Named Heshiko as Traditional Fermented Seafood in Japan.</title>
        <authorList>
            <person name="Akuzawa S."/>
            <person name="Nakagawa J."/>
            <person name="Kanekatsu T."/>
            <person name="Kanesaki Y."/>
            <person name="Suzuki T."/>
        </authorList>
    </citation>
    <scope>NUCLEOTIDE SEQUENCE [LARGE SCALE GENOMIC DNA]</scope>
    <source>
        <strain evidence="4">Heshi-B3</strain>
    </source>
</reference>
<dbReference type="Gene3D" id="3.90.550.10">
    <property type="entry name" value="Spore Coat Polysaccharide Biosynthesis Protein SpsA, Chain A"/>
    <property type="match status" value="1"/>
</dbReference>
<dbReference type="Pfam" id="PF00535">
    <property type="entry name" value="Glycos_transf_2"/>
    <property type="match status" value="1"/>
</dbReference>
<comment type="similarity">
    <text evidence="1">Belongs to the glycosyltransferase 2 family.</text>
</comment>
<organism evidence="3 4">
    <name type="scientific">Oceanobacillus picturae</name>
    <dbReference type="NCBI Taxonomy" id="171693"/>
    <lineage>
        <taxon>Bacteria</taxon>
        <taxon>Bacillati</taxon>
        <taxon>Bacillota</taxon>
        <taxon>Bacilli</taxon>
        <taxon>Bacillales</taxon>
        <taxon>Bacillaceae</taxon>
        <taxon>Oceanobacillus</taxon>
    </lineage>
</organism>
<dbReference type="InterPro" id="IPR029044">
    <property type="entry name" value="Nucleotide-diphossugar_trans"/>
</dbReference>
<proteinExistence type="inferred from homology"/>
<sequence length="514" mass="60686">MSPSSILNQINYTLLNEEKFLNNLKYNKDGYYVHKRDKREDYKVTVIIPVYNAENSLKVTIDSIINQTIGFENIELLIVDDNSEDNSRSVILDYAKKYRNVVPIFLEENSGSPSRPRNLGIDLSTGKYITFIDSDDWLHLEGIKVLYNLLEKSGDAYAVGKTIKVEDNGQYIIGEYNSWKDRISIDPLSISKIFYHLGPTGRMMKAEFLKEKGIRFPNMKFAEDKQFFIEVLTQCDTISTSKEIIYYANRYSNNESFTKTTTIFEKTDTNISLINHVIQKKLSKRVEKMILNRLYEFDCITRLFDRWHFLKSDEKEKYFEKFSQVIATSESLGDNFEDYLKEPWHITLVDLFKAERYEDIVNLIKWSRKETVKEYEIKDGLPFYLLPIKKYNIVRINMFAIHHKTLREDDQLVLQFKVFGDYVNEIQSLVARQRDNDLNQLEFPIEKLDNSLFQSVIPYTDLDKLSLASHSIFIKYNDYMKLNIRMNSRNVINHNKKRYDFYVTISDNFGINIK</sequence>
<evidence type="ECO:0000256" key="1">
    <source>
        <dbReference type="ARBA" id="ARBA00006739"/>
    </source>
</evidence>
<gene>
    <name evidence="3" type="ORF">OPHB3_0805</name>
</gene>
<dbReference type="AlphaFoldDB" id="A0A0U9H6F6"/>
<dbReference type="RefSeq" id="WP_058949474.1">
    <property type="nucleotide sequence ID" value="NZ_BBXV01000011.1"/>
</dbReference>
<feature type="domain" description="Glycosyltransferase 2-like" evidence="2">
    <location>
        <begin position="45"/>
        <end position="210"/>
    </location>
</feature>
<comment type="caution">
    <text evidence="3">The sequence shown here is derived from an EMBL/GenBank/DDBJ whole genome shotgun (WGS) entry which is preliminary data.</text>
</comment>
<keyword evidence="3" id="KW-0808">Transferase</keyword>
<dbReference type="PANTHER" id="PTHR22916:SF3">
    <property type="entry name" value="UDP-GLCNAC:BETAGAL BETA-1,3-N-ACETYLGLUCOSAMINYLTRANSFERASE-LIKE PROTEIN 1"/>
    <property type="match status" value="1"/>
</dbReference>
<dbReference type="CDD" id="cd00761">
    <property type="entry name" value="Glyco_tranf_GTA_type"/>
    <property type="match status" value="1"/>
</dbReference>
<evidence type="ECO:0000313" key="3">
    <source>
        <dbReference type="EMBL" id="GAQ16881.1"/>
    </source>
</evidence>
<evidence type="ECO:0000259" key="2">
    <source>
        <dbReference type="Pfam" id="PF00535"/>
    </source>
</evidence>
<dbReference type="Proteomes" id="UP000052946">
    <property type="component" value="Unassembled WGS sequence"/>
</dbReference>
<reference evidence="3 4" key="2">
    <citation type="journal article" date="2016" name="Genome Announc.">
        <title>Draft Genome Sequence of Oceanobacillus picturae Heshi-B3, Isolated from Fermented Rice Bran in a Traditional Japanese Seafood Dish.</title>
        <authorList>
            <person name="Akuzawa S."/>
            <person name="Nagaoka J."/>
            <person name="Kanekatsu M."/>
            <person name="Kanesaki Y."/>
            <person name="Suzuki T."/>
        </authorList>
    </citation>
    <scope>NUCLEOTIDE SEQUENCE [LARGE SCALE GENOMIC DNA]</scope>
    <source>
        <strain evidence="3 4">Heshi-B3</strain>
    </source>
</reference>
<dbReference type="EMBL" id="BBXV01000011">
    <property type="protein sequence ID" value="GAQ16881.1"/>
    <property type="molecule type" value="Genomic_DNA"/>
</dbReference>
<dbReference type="GO" id="GO:0016758">
    <property type="term" value="F:hexosyltransferase activity"/>
    <property type="evidence" value="ECO:0007669"/>
    <property type="project" value="UniProtKB-ARBA"/>
</dbReference>
<protein>
    <submittedName>
        <fullName evidence="3">Glycosyl transferase</fullName>
    </submittedName>
</protein>
<dbReference type="SUPFAM" id="SSF53448">
    <property type="entry name" value="Nucleotide-diphospho-sugar transferases"/>
    <property type="match status" value="1"/>
</dbReference>
<accession>A0A0U9H6F6</accession>
<evidence type="ECO:0000313" key="4">
    <source>
        <dbReference type="Proteomes" id="UP000052946"/>
    </source>
</evidence>
<dbReference type="PANTHER" id="PTHR22916">
    <property type="entry name" value="GLYCOSYLTRANSFERASE"/>
    <property type="match status" value="1"/>
</dbReference>
<name>A0A0U9H6F6_9BACI</name>